<dbReference type="Proteomes" id="UP001215712">
    <property type="component" value="Unassembled WGS sequence"/>
</dbReference>
<evidence type="ECO:0000313" key="3">
    <source>
        <dbReference type="Proteomes" id="UP001215712"/>
    </source>
</evidence>
<feature type="region of interest" description="Disordered" evidence="1">
    <location>
        <begin position="1"/>
        <end position="84"/>
    </location>
</feature>
<reference evidence="2" key="2">
    <citation type="submission" date="2023-01" db="EMBL/GenBank/DDBJ databases">
        <authorList>
            <person name="Petersen C."/>
        </authorList>
    </citation>
    <scope>NUCLEOTIDE SEQUENCE</scope>
    <source>
        <strain evidence="2">IBT 17514</strain>
    </source>
</reference>
<name>A0AAD6N1H1_9EURO</name>
<keyword evidence="3" id="KW-1185">Reference proteome</keyword>
<sequence length="410" mass="46845">MTGRAETRTPEPPDREEHENSPPRLPRPKRSAGPPKNYAQEQELATEQSSARLQRKKKIQGKPVAQREAGAWESSAESEDPNASELLKELVKLRKEIRRRDELHREELRKAKDELQRTKEEFSAALAEVQHELQTLAETPSNATPSEPYAHNGHDEILREIQSLREEISTPAPISSPSYADLARIPPSSYPSNIRTLSTLNTTPTTYTDTLYCTIDTSKILENENQKISAGSIRAVIETEIRAMDGHTLWCYHAVIVSPQNNNRIRIMYCDEAEYQLVKKVVEAKIGTSVQVLRDELYPIKVNSVRSTIVLDENLDVLLGAVVALSEENDINIAKIMWLSSKEAVKPYGSMVEIGHKIFQCKNIQKYAKYTIEGYHHNNYNHTVPKYIPYRGPYKSYSKNYWKLYPSYHK</sequence>
<dbReference type="AlphaFoldDB" id="A0AAD6N1H1"/>
<feature type="compositionally biased region" description="Polar residues" evidence="1">
    <location>
        <begin position="39"/>
        <end position="52"/>
    </location>
</feature>
<organism evidence="2 3">
    <name type="scientific">Penicillium malachiteum</name>
    <dbReference type="NCBI Taxonomy" id="1324776"/>
    <lineage>
        <taxon>Eukaryota</taxon>
        <taxon>Fungi</taxon>
        <taxon>Dikarya</taxon>
        <taxon>Ascomycota</taxon>
        <taxon>Pezizomycotina</taxon>
        <taxon>Eurotiomycetes</taxon>
        <taxon>Eurotiomycetidae</taxon>
        <taxon>Eurotiales</taxon>
        <taxon>Aspergillaceae</taxon>
        <taxon>Penicillium</taxon>
    </lineage>
</organism>
<comment type="caution">
    <text evidence="2">The sequence shown here is derived from an EMBL/GenBank/DDBJ whole genome shotgun (WGS) entry which is preliminary data.</text>
</comment>
<dbReference type="EMBL" id="JAQJAN010000001">
    <property type="protein sequence ID" value="KAJ5741087.1"/>
    <property type="molecule type" value="Genomic_DNA"/>
</dbReference>
<accession>A0AAD6N1H1</accession>
<reference evidence="2" key="1">
    <citation type="journal article" date="2023" name="IMA Fungus">
        <title>Comparative genomic study of the Penicillium genus elucidates a diverse pangenome and 15 lateral gene transfer events.</title>
        <authorList>
            <person name="Petersen C."/>
            <person name="Sorensen T."/>
            <person name="Nielsen M.R."/>
            <person name="Sondergaard T.E."/>
            <person name="Sorensen J.L."/>
            <person name="Fitzpatrick D.A."/>
            <person name="Frisvad J.C."/>
            <person name="Nielsen K.L."/>
        </authorList>
    </citation>
    <scope>NUCLEOTIDE SEQUENCE</scope>
    <source>
        <strain evidence="2">IBT 17514</strain>
    </source>
</reference>
<evidence type="ECO:0000256" key="1">
    <source>
        <dbReference type="SAM" id="MobiDB-lite"/>
    </source>
</evidence>
<feature type="compositionally biased region" description="Basic and acidic residues" evidence="1">
    <location>
        <begin position="1"/>
        <end position="21"/>
    </location>
</feature>
<evidence type="ECO:0000313" key="2">
    <source>
        <dbReference type="EMBL" id="KAJ5741087.1"/>
    </source>
</evidence>
<gene>
    <name evidence="2" type="ORF">N7493_000959</name>
</gene>
<protein>
    <submittedName>
        <fullName evidence="2">Uncharacterized protein</fullName>
    </submittedName>
</protein>
<proteinExistence type="predicted"/>